<evidence type="ECO:0000313" key="3">
    <source>
        <dbReference type="EMBL" id="GJT44401.1"/>
    </source>
</evidence>
<feature type="compositionally biased region" description="Basic and acidic residues" evidence="1">
    <location>
        <begin position="325"/>
        <end position="334"/>
    </location>
</feature>
<evidence type="ECO:0000256" key="2">
    <source>
        <dbReference type="SAM" id="Phobius"/>
    </source>
</evidence>
<evidence type="ECO:0000256" key="1">
    <source>
        <dbReference type="SAM" id="MobiDB-lite"/>
    </source>
</evidence>
<keyword evidence="2" id="KW-1133">Transmembrane helix</keyword>
<dbReference type="EMBL" id="BQNB010015810">
    <property type="protein sequence ID" value="GJT44401.1"/>
    <property type="molecule type" value="Genomic_DNA"/>
</dbReference>
<feature type="region of interest" description="Disordered" evidence="1">
    <location>
        <begin position="311"/>
        <end position="334"/>
    </location>
</feature>
<reference evidence="3" key="1">
    <citation type="journal article" date="2022" name="Int. J. Mol. Sci.">
        <title>Draft Genome of Tanacetum Coccineum: Genomic Comparison of Closely Related Tanacetum-Family Plants.</title>
        <authorList>
            <person name="Yamashiro T."/>
            <person name="Shiraishi A."/>
            <person name="Nakayama K."/>
            <person name="Satake H."/>
        </authorList>
    </citation>
    <scope>NUCLEOTIDE SEQUENCE</scope>
</reference>
<sequence>MVVKSEVLNDFPRFFGVLITEFAAGNAVNLTLKMKGDMDVITEFCSPSRWKELSKETGSKILPGGDGSFLEMLVWILEPKSVERASVLHQPDDVGSQRHHIVPIGELNGVLIAFMARSGVISKSTDMIFISFGGQRKELQTEGEGLILADDSAVEGGEEGKLENEDVPGSRISDPLILLLRLLLFLLKITIYGSGLLILSAYAPSLPPLLSLPTLCQLCGKWTDGREREFLASATSTGAAPVSVPGMKRSQEDVNIQAWENHEKRKAELEPKRMEFLDMKMMIKWVSSGVLGQSARGSAYFASFLATELESTSDASPEPEEPADDTYHSDINRTKAEDRVDDVIVVLSNVETVEEGDAIVAEEGGIPALAEVIEDGVAVM</sequence>
<keyword evidence="2" id="KW-0812">Transmembrane</keyword>
<dbReference type="Proteomes" id="UP001151760">
    <property type="component" value="Unassembled WGS sequence"/>
</dbReference>
<reference evidence="3" key="2">
    <citation type="submission" date="2022-01" db="EMBL/GenBank/DDBJ databases">
        <authorList>
            <person name="Yamashiro T."/>
            <person name="Shiraishi A."/>
            <person name="Satake H."/>
            <person name="Nakayama K."/>
        </authorList>
    </citation>
    <scope>NUCLEOTIDE SEQUENCE</scope>
</reference>
<name>A0ABQ5E1V2_9ASTR</name>
<accession>A0ABQ5E1V2</accession>
<feature type="transmembrane region" description="Helical" evidence="2">
    <location>
        <begin position="178"/>
        <end position="203"/>
    </location>
</feature>
<gene>
    <name evidence="3" type="ORF">Tco_0953116</name>
</gene>
<evidence type="ECO:0000313" key="4">
    <source>
        <dbReference type="Proteomes" id="UP001151760"/>
    </source>
</evidence>
<protein>
    <submittedName>
        <fullName evidence="3">Uncharacterized protein</fullName>
    </submittedName>
</protein>
<keyword evidence="2" id="KW-0472">Membrane</keyword>
<organism evidence="3 4">
    <name type="scientific">Tanacetum coccineum</name>
    <dbReference type="NCBI Taxonomy" id="301880"/>
    <lineage>
        <taxon>Eukaryota</taxon>
        <taxon>Viridiplantae</taxon>
        <taxon>Streptophyta</taxon>
        <taxon>Embryophyta</taxon>
        <taxon>Tracheophyta</taxon>
        <taxon>Spermatophyta</taxon>
        <taxon>Magnoliopsida</taxon>
        <taxon>eudicotyledons</taxon>
        <taxon>Gunneridae</taxon>
        <taxon>Pentapetalae</taxon>
        <taxon>asterids</taxon>
        <taxon>campanulids</taxon>
        <taxon>Asterales</taxon>
        <taxon>Asteraceae</taxon>
        <taxon>Asteroideae</taxon>
        <taxon>Anthemideae</taxon>
        <taxon>Anthemidinae</taxon>
        <taxon>Tanacetum</taxon>
    </lineage>
</organism>
<keyword evidence="4" id="KW-1185">Reference proteome</keyword>
<comment type="caution">
    <text evidence="3">The sequence shown here is derived from an EMBL/GenBank/DDBJ whole genome shotgun (WGS) entry which is preliminary data.</text>
</comment>
<proteinExistence type="predicted"/>